<dbReference type="STRING" id="1223545.GS4_03_00280"/>
<dbReference type="AlphaFoldDB" id="M0QDC6"/>
<reference evidence="5 6" key="1">
    <citation type="submission" date="2013-01" db="EMBL/GenBank/DDBJ databases">
        <title>Whole genome shotgun sequence of Gordonia soli NBRC 108243.</title>
        <authorList>
            <person name="Isaki-Nakamura S."/>
            <person name="Hosoyama A."/>
            <person name="Tsuchikane K."/>
            <person name="Ando Y."/>
            <person name="Baba S."/>
            <person name="Ohji S."/>
            <person name="Hamada M."/>
            <person name="Tamura T."/>
            <person name="Yamazoe A."/>
            <person name="Yamazaki S."/>
            <person name="Fujita N."/>
        </authorList>
    </citation>
    <scope>NUCLEOTIDE SEQUENCE [LARGE SCALE GENOMIC DNA]</scope>
    <source>
        <strain evidence="5 6">NBRC 108243</strain>
    </source>
</reference>
<keyword evidence="2" id="KW-0238">DNA-binding</keyword>
<gene>
    <name evidence="5" type="ORF">GS4_03_00280</name>
</gene>
<dbReference type="PANTHER" id="PTHR33204:SF29">
    <property type="entry name" value="TRANSCRIPTIONAL REGULATOR"/>
    <property type="match status" value="1"/>
</dbReference>
<keyword evidence="3" id="KW-0804">Transcription</keyword>
<dbReference type="PANTHER" id="PTHR33204">
    <property type="entry name" value="TRANSCRIPTIONAL REGULATOR, MARR FAMILY"/>
    <property type="match status" value="1"/>
</dbReference>
<keyword evidence="1" id="KW-0805">Transcription regulation</keyword>
<dbReference type="SUPFAM" id="SSF46785">
    <property type="entry name" value="Winged helix' DNA-binding domain"/>
    <property type="match status" value="1"/>
</dbReference>
<comment type="caution">
    <text evidence="5">The sequence shown here is derived from an EMBL/GenBank/DDBJ whole genome shotgun (WGS) entry which is preliminary data.</text>
</comment>
<dbReference type="PROSITE" id="PS51118">
    <property type="entry name" value="HTH_HXLR"/>
    <property type="match status" value="1"/>
</dbReference>
<dbReference type="Gene3D" id="1.10.10.10">
    <property type="entry name" value="Winged helix-like DNA-binding domain superfamily/Winged helix DNA-binding domain"/>
    <property type="match status" value="1"/>
</dbReference>
<dbReference type="eggNOG" id="COG1733">
    <property type="taxonomic scope" value="Bacteria"/>
</dbReference>
<dbReference type="EMBL" id="BANX01000003">
    <property type="protein sequence ID" value="GAC66580.1"/>
    <property type="molecule type" value="Genomic_DNA"/>
</dbReference>
<organism evidence="5 6">
    <name type="scientific">Gordonia soli NBRC 108243</name>
    <dbReference type="NCBI Taxonomy" id="1223545"/>
    <lineage>
        <taxon>Bacteria</taxon>
        <taxon>Bacillati</taxon>
        <taxon>Actinomycetota</taxon>
        <taxon>Actinomycetes</taxon>
        <taxon>Mycobacteriales</taxon>
        <taxon>Gordoniaceae</taxon>
        <taxon>Gordonia</taxon>
    </lineage>
</organism>
<accession>M0QDC6</accession>
<name>M0QDC6_9ACTN</name>
<dbReference type="Pfam" id="PF01638">
    <property type="entry name" value="HxlR"/>
    <property type="match status" value="1"/>
</dbReference>
<evidence type="ECO:0000256" key="1">
    <source>
        <dbReference type="ARBA" id="ARBA00023015"/>
    </source>
</evidence>
<sequence length="126" mass="14139">MRATVDVMARRLPPYTCGLDAAADVIGSKWKPGILWALSTGTQRYGELKRLVPGITEKMLIQSLRELEADGVVHREIYPEVPPRVEYSLSPNGRELYAALEPLGAWGTRYIDHITEVHGREAYVPH</sequence>
<proteinExistence type="predicted"/>
<feature type="domain" description="HTH hxlR-type" evidence="4">
    <location>
        <begin position="17"/>
        <end position="115"/>
    </location>
</feature>
<protein>
    <submittedName>
        <fullName evidence="5">Putative HxlR family transcriptional regulator</fullName>
    </submittedName>
</protein>
<dbReference type="InterPro" id="IPR036390">
    <property type="entry name" value="WH_DNA-bd_sf"/>
</dbReference>
<evidence type="ECO:0000256" key="3">
    <source>
        <dbReference type="ARBA" id="ARBA00023163"/>
    </source>
</evidence>
<dbReference type="InterPro" id="IPR036388">
    <property type="entry name" value="WH-like_DNA-bd_sf"/>
</dbReference>
<evidence type="ECO:0000313" key="6">
    <source>
        <dbReference type="Proteomes" id="UP000011666"/>
    </source>
</evidence>
<evidence type="ECO:0000259" key="4">
    <source>
        <dbReference type="PROSITE" id="PS51118"/>
    </source>
</evidence>
<evidence type="ECO:0000256" key="2">
    <source>
        <dbReference type="ARBA" id="ARBA00023125"/>
    </source>
</evidence>
<dbReference type="Proteomes" id="UP000011666">
    <property type="component" value="Unassembled WGS sequence"/>
</dbReference>
<dbReference type="InterPro" id="IPR002577">
    <property type="entry name" value="HTH_HxlR"/>
</dbReference>
<evidence type="ECO:0000313" key="5">
    <source>
        <dbReference type="EMBL" id="GAC66580.1"/>
    </source>
</evidence>
<keyword evidence="6" id="KW-1185">Reference proteome</keyword>
<dbReference type="GO" id="GO:0003677">
    <property type="term" value="F:DNA binding"/>
    <property type="evidence" value="ECO:0007669"/>
    <property type="project" value="UniProtKB-KW"/>
</dbReference>